<evidence type="ECO:0000313" key="3">
    <source>
        <dbReference type="Proteomes" id="UP000185491"/>
    </source>
</evidence>
<feature type="transmembrane region" description="Helical" evidence="1">
    <location>
        <begin position="31"/>
        <end position="50"/>
    </location>
</feature>
<dbReference type="EMBL" id="CP009249">
    <property type="protein sequence ID" value="APT92269.1"/>
    <property type="molecule type" value="Genomic_DNA"/>
</dbReference>
<protein>
    <submittedName>
        <fullName evidence="2">Membrane protein</fullName>
    </submittedName>
</protein>
<dbReference type="Proteomes" id="UP000185491">
    <property type="component" value="Chromosome"/>
</dbReference>
<sequence length="55" mass="5791">MFLGVWVLFLLAGLLVGGAWAGYQNEQKGLTVMAAILATVTFAAAIAWMISEMGS</sequence>
<keyword evidence="1" id="KW-0472">Membrane</keyword>
<dbReference type="AlphaFoldDB" id="A0A1L7D2B0"/>
<keyword evidence="3" id="KW-1185">Reference proteome</keyword>
<dbReference type="KEGG" id="cpho:CPHO_04480"/>
<keyword evidence="1" id="KW-1133">Transmembrane helix</keyword>
<dbReference type="STRING" id="161895.CPHO_04480"/>
<evidence type="ECO:0000313" key="2">
    <source>
        <dbReference type="EMBL" id="APT92269.1"/>
    </source>
</evidence>
<reference evidence="2 3" key="1">
    <citation type="submission" date="2014-08" db="EMBL/GenBank/DDBJ databases">
        <title>Complete genome sequence of Corynebacterium phocae M408/89/1(T)(=DSM 44612(T)), isolated from the common seal (Phoca vitulina).</title>
        <authorList>
            <person name="Ruckert C."/>
            <person name="Albersmeier A."/>
            <person name="Winkler A."/>
            <person name="Kalinowski J."/>
        </authorList>
    </citation>
    <scope>NUCLEOTIDE SEQUENCE [LARGE SCALE GENOMIC DNA]</scope>
    <source>
        <strain evidence="2 3">M408/89/1</strain>
    </source>
</reference>
<organism evidence="2 3">
    <name type="scientific">Corynebacterium phocae</name>
    <dbReference type="NCBI Taxonomy" id="161895"/>
    <lineage>
        <taxon>Bacteria</taxon>
        <taxon>Bacillati</taxon>
        <taxon>Actinomycetota</taxon>
        <taxon>Actinomycetes</taxon>
        <taxon>Mycobacteriales</taxon>
        <taxon>Corynebacteriaceae</taxon>
        <taxon>Corynebacterium</taxon>
    </lineage>
</organism>
<evidence type="ECO:0000256" key="1">
    <source>
        <dbReference type="SAM" id="Phobius"/>
    </source>
</evidence>
<keyword evidence="1" id="KW-0812">Transmembrane</keyword>
<proteinExistence type="predicted"/>
<accession>A0A1L7D2B0</accession>
<gene>
    <name evidence="2" type="ORF">CPHO_04480</name>
</gene>
<name>A0A1L7D2B0_9CORY</name>